<dbReference type="AlphaFoldDB" id="A0A6J7ZUW5"/>
<dbReference type="OrthoDB" id="6099472at2759"/>
<reference evidence="2 3" key="1">
    <citation type="submission" date="2020-06" db="EMBL/GenBank/DDBJ databases">
        <authorList>
            <person name="Li R."/>
            <person name="Bekaert M."/>
        </authorList>
    </citation>
    <scope>NUCLEOTIDE SEQUENCE [LARGE SCALE GENOMIC DNA]</scope>
    <source>
        <strain evidence="3">wild</strain>
    </source>
</reference>
<evidence type="ECO:0000259" key="1">
    <source>
        <dbReference type="Pfam" id="PF00635"/>
    </source>
</evidence>
<dbReference type="EMBL" id="CACVKT020000058">
    <property type="protein sequence ID" value="CAC5355543.1"/>
    <property type="molecule type" value="Genomic_DNA"/>
</dbReference>
<name>A0A6J7ZUW5_MYTCO</name>
<accession>A0A6J7ZUW5</accession>
<dbReference type="Proteomes" id="UP000507470">
    <property type="component" value="Unassembled WGS sequence"/>
</dbReference>
<evidence type="ECO:0000313" key="2">
    <source>
        <dbReference type="EMBL" id="CAC5355543.1"/>
    </source>
</evidence>
<proteinExistence type="predicted"/>
<dbReference type="InterPro" id="IPR000535">
    <property type="entry name" value="MSP_dom"/>
</dbReference>
<gene>
    <name evidence="2" type="ORF">MCOR_214</name>
</gene>
<dbReference type="InterPro" id="IPR013783">
    <property type="entry name" value="Ig-like_fold"/>
</dbReference>
<keyword evidence="3" id="KW-1185">Reference proteome</keyword>
<dbReference type="SUPFAM" id="SSF49354">
    <property type="entry name" value="PapD-like"/>
    <property type="match status" value="1"/>
</dbReference>
<organism evidence="2 3">
    <name type="scientific">Mytilus coruscus</name>
    <name type="common">Sea mussel</name>
    <dbReference type="NCBI Taxonomy" id="42192"/>
    <lineage>
        <taxon>Eukaryota</taxon>
        <taxon>Metazoa</taxon>
        <taxon>Spiralia</taxon>
        <taxon>Lophotrochozoa</taxon>
        <taxon>Mollusca</taxon>
        <taxon>Bivalvia</taxon>
        <taxon>Autobranchia</taxon>
        <taxon>Pteriomorphia</taxon>
        <taxon>Mytilida</taxon>
        <taxon>Mytiloidea</taxon>
        <taxon>Mytilidae</taxon>
        <taxon>Mytilinae</taxon>
        <taxon>Mytilus</taxon>
    </lineage>
</organism>
<dbReference type="InterPro" id="IPR008962">
    <property type="entry name" value="PapD-like_sf"/>
</dbReference>
<protein>
    <recommendedName>
        <fullName evidence="1">MSP domain-containing protein</fullName>
    </recommendedName>
</protein>
<dbReference type="Gene3D" id="2.60.40.10">
    <property type="entry name" value="Immunoglobulins"/>
    <property type="match status" value="1"/>
</dbReference>
<feature type="domain" description="MSP" evidence="1">
    <location>
        <begin position="24"/>
        <end position="100"/>
    </location>
</feature>
<sequence length="154" mass="17853">MGNNSGRLTAEVHGSYKEDCDGIITITNDENYDVKYKVRTNLQHGVAVRPISEVLSGKSSRMIEIHYQGQRTDQHLKFMVLLLSLEDKHDNDNLFVEYKSEVEQRVLSTAFMTKLNMDDEFLSPMARNHQLSDEDDKDDFVSNIRNKVTWLKKK</sequence>
<evidence type="ECO:0000313" key="3">
    <source>
        <dbReference type="Proteomes" id="UP000507470"/>
    </source>
</evidence>
<dbReference type="Pfam" id="PF00635">
    <property type="entry name" value="Motile_Sperm"/>
    <property type="match status" value="1"/>
</dbReference>